<name>A0A6L2JRU1_TANCI</name>
<dbReference type="PANTHER" id="PTHR35317:SF23">
    <property type="entry name" value="OS04G0629600 PROTEIN"/>
    <property type="match status" value="1"/>
</dbReference>
<dbReference type="AlphaFoldDB" id="A0A6L2JRU1"/>
<accession>A0A6L2JRU1</accession>
<dbReference type="InterPro" id="IPR043502">
    <property type="entry name" value="DNA/RNA_pol_sf"/>
</dbReference>
<proteinExistence type="predicted"/>
<dbReference type="Gene3D" id="1.10.340.70">
    <property type="match status" value="1"/>
</dbReference>
<organism evidence="2">
    <name type="scientific">Tanacetum cinerariifolium</name>
    <name type="common">Dalmatian daisy</name>
    <name type="synonym">Chrysanthemum cinerariifolium</name>
    <dbReference type="NCBI Taxonomy" id="118510"/>
    <lineage>
        <taxon>Eukaryota</taxon>
        <taxon>Viridiplantae</taxon>
        <taxon>Streptophyta</taxon>
        <taxon>Embryophyta</taxon>
        <taxon>Tracheophyta</taxon>
        <taxon>Spermatophyta</taxon>
        <taxon>Magnoliopsida</taxon>
        <taxon>eudicotyledons</taxon>
        <taxon>Gunneridae</taxon>
        <taxon>Pentapetalae</taxon>
        <taxon>asterids</taxon>
        <taxon>campanulids</taxon>
        <taxon>Asterales</taxon>
        <taxon>Asteraceae</taxon>
        <taxon>Asteroideae</taxon>
        <taxon>Anthemideae</taxon>
        <taxon>Anthemidinae</taxon>
        <taxon>Tanacetum</taxon>
    </lineage>
</organism>
<dbReference type="SUPFAM" id="SSF56672">
    <property type="entry name" value="DNA/RNA polymerases"/>
    <property type="match status" value="1"/>
</dbReference>
<feature type="domain" description="Integrase zinc-binding" evidence="1">
    <location>
        <begin position="149"/>
        <end position="187"/>
    </location>
</feature>
<dbReference type="Pfam" id="PF17921">
    <property type="entry name" value="Integrase_H2C2"/>
    <property type="match status" value="1"/>
</dbReference>
<dbReference type="InterPro" id="IPR043128">
    <property type="entry name" value="Rev_trsase/Diguanyl_cyclase"/>
</dbReference>
<dbReference type="Pfam" id="PF14223">
    <property type="entry name" value="Retrotran_gag_2"/>
    <property type="match status" value="1"/>
</dbReference>
<dbReference type="Gene3D" id="3.30.70.270">
    <property type="match status" value="1"/>
</dbReference>
<protein>
    <recommendedName>
        <fullName evidence="1">Integrase zinc-binding domain-containing protein</fullName>
    </recommendedName>
</protein>
<reference evidence="2" key="1">
    <citation type="journal article" date="2019" name="Sci. Rep.">
        <title>Draft genome of Tanacetum cinerariifolium, the natural source of mosquito coil.</title>
        <authorList>
            <person name="Yamashiro T."/>
            <person name="Shiraishi A."/>
            <person name="Satake H."/>
            <person name="Nakayama K."/>
        </authorList>
    </citation>
    <scope>NUCLEOTIDE SEQUENCE</scope>
</reference>
<comment type="caution">
    <text evidence="2">The sequence shown here is derived from an EMBL/GenBank/DDBJ whole genome shotgun (WGS) entry which is preliminary data.</text>
</comment>
<gene>
    <name evidence="2" type="ORF">Tci_011789</name>
</gene>
<dbReference type="PANTHER" id="PTHR35317">
    <property type="entry name" value="OS04G0629600 PROTEIN"/>
    <property type="match status" value="1"/>
</dbReference>
<dbReference type="EMBL" id="BKCJ010001220">
    <property type="protein sequence ID" value="GEU39811.1"/>
    <property type="molecule type" value="Genomic_DNA"/>
</dbReference>
<evidence type="ECO:0000259" key="1">
    <source>
        <dbReference type="Pfam" id="PF17921"/>
    </source>
</evidence>
<sequence length="489" mass="56486">MKADEERFKDSPVSKEEHEVHLKLILELLENEKRFIANFSKITKPLTLLTQKDKKFEWGDEHENSFQTLKDMLCDAPILPLLEGPYDFVVYYDTSNQGKKNVVADALSGKEWMKSRRVQVMSMMIHSSIKKGRRRTVFGEQILVHAFRNMRTLIMDEAHATKYSVYFGTDKMYYDLRDLYWLPGMKKNNAIDEFPLPEQLLTANEDKFPLLIQSDATVVKLALLLKSRNNFTVTTEDMQKRKNDVKAKTTLLLSILDEHQLRFSKYKTAQELWTAILKTFGGNDATKKTKKNLLKQQYENFKAEGTETLEQTFNRLQVIVNQLEFMDIEIEYDDLNQKFLTSLAPEWLMHTIVWRNRSDLDTVSLDDLYNQLKVYESEVQKKSESNSQNMVFISSTKHISGNKEVNTASVSTASTNVSPVSANIGAASISQDIACAYIASQSSGSQIKFEDINQIDEDDMEEMDIKWNMALLTMRADRFWKKTGKKLSI</sequence>
<evidence type="ECO:0000313" key="2">
    <source>
        <dbReference type="EMBL" id="GEU39811.1"/>
    </source>
</evidence>
<dbReference type="InterPro" id="IPR041588">
    <property type="entry name" value="Integrase_H2C2"/>
</dbReference>